<protein>
    <submittedName>
        <fullName evidence="2">Uncharacterized protein</fullName>
    </submittedName>
</protein>
<reference evidence="2 3" key="1">
    <citation type="journal article" date="2018" name="Evol. Lett.">
        <title>Horizontal gene cluster transfer increased hallucinogenic mushroom diversity.</title>
        <authorList>
            <person name="Reynolds H.T."/>
            <person name="Vijayakumar V."/>
            <person name="Gluck-Thaler E."/>
            <person name="Korotkin H.B."/>
            <person name="Matheny P.B."/>
            <person name="Slot J.C."/>
        </authorList>
    </citation>
    <scope>NUCLEOTIDE SEQUENCE [LARGE SCALE GENOMIC DNA]</scope>
    <source>
        <strain evidence="2 3">SRW20</strain>
    </source>
</reference>
<dbReference type="Proteomes" id="UP000284706">
    <property type="component" value="Unassembled WGS sequence"/>
</dbReference>
<keyword evidence="3" id="KW-1185">Reference proteome</keyword>
<feature type="transmembrane region" description="Helical" evidence="1">
    <location>
        <begin position="35"/>
        <end position="54"/>
    </location>
</feature>
<dbReference type="AlphaFoldDB" id="A0A409Y505"/>
<proteinExistence type="predicted"/>
<dbReference type="InParanoid" id="A0A409Y505"/>
<keyword evidence="1" id="KW-1133">Transmembrane helix</keyword>
<evidence type="ECO:0000313" key="2">
    <source>
        <dbReference type="EMBL" id="PPQ98069.1"/>
    </source>
</evidence>
<feature type="transmembrane region" description="Helical" evidence="1">
    <location>
        <begin position="60"/>
        <end position="79"/>
    </location>
</feature>
<dbReference type="OrthoDB" id="2853572at2759"/>
<evidence type="ECO:0000313" key="3">
    <source>
        <dbReference type="Proteomes" id="UP000284706"/>
    </source>
</evidence>
<feature type="transmembrane region" description="Helical" evidence="1">
    <location>
        <begin position="174"/>
        <end position="197"/>
    </location>
</feature>
<sequence length="216" mass="23955">MKSETETQTQPAPEVGKGAPTPFKVTDLFQLNYRLLQLSILFTLAAVAFTISTFGQFSLWLPPAMAVFSLPHNVTLLVLSWRERTGRRRVLGSSWSGVSGSEKELTPVNDSKKHIESERLPATSTLPSLITTFILALMWASAFGLTLGLTITALPALYDKDGWSTDDPRSYRVLPWFECIFAFLEMVVLVLIGVGGVRERKAVLGLREGGRVWVRL</sequence>
<organism evidence="2 3">
    <name type="scientific">Gymnopilus dilepis</name>
    <dbReference type="NCBI Taxonomy" id="231916"/>
    <lineage>
        <taxon>Eukaryota</taxon>
        <taxon>Fungi</taxon>
        <taxon>Dikarya</taxon>
        <taxon>Basidiomycota</taxon>
        <taxon>Agaricomycotina</taxon>
        <taxon>Agaricomycetes</taxon>
        <taxon>Agaricomycetidae</taxon>
        <taxon>Agaricales</taxon>
        <taxon>Agaricineae</taxon>
        <taxon>Hymenogastraceae</taxon>
        <taxon>Gymnopilus</taxon>
    </lineage>
</organism>
<gene>
    <name evidence="2" type="ORF">CVT26_003294</name>
</gene>
<comment type="caution">
    <text evidence="2">The sequence shown here is derived from an EMBL/GenBank/DDBJ whole genome shotgun (WGS) entry which is preliminary data.</text>
</comment>
<keyword evidence="1" id="KW-0812">Transmembrane</keyword>
<dbReference type="EMBL" id="NHYE01001149">
    <property type="protein sequence ID" value="PPQ98069.1"/>
    <property type="molecule type" value="Genomic_DNA"/>
</dbReference>
<feature type="transmembrane region" description="Helical" evidence="1">
    <location>
        <begin position="129"/>
        <end position="154"/>
    </location>
</feature>
<name>A0A409Y505_9AGAR</name>
<keyword evidence="1" id="KW-0472">Membrane</keyword>
<evidence type="ECO:0000256" key="1">
    <source>
        <dbReference type="SAM" id="Phobius"/>
    </source>
</evidence>
<accession>A0A409Y505</accession>